<accession>A0A9P6JQ97</accession>
<reference evidence="2" key="1">
    <citation type="submission" date="2020-11" db="EMBL/GenBank/DDBJ databases">
        <authorList>
            <consortium name="DOE Joint Genome Institute"/>
            <person name="Ahrendt S."/>
            <person name="Riley R."/>
            <person name="Andreopoulos W."/>
            <person name="Labutti K."/>
            <person name="Pangilinan J."/>
            <person name="Ruiz-Duenas F.J."/>
            <person name="Barrasa J.M."/>
            <person name="Sanchez-Garcia M."/>
            <person name="Camarero S."/>
            <person name="Miyauchi S."/>
            <person name="Serrano A."/>
            <person name="Linde D."/>
            <person name="Babiker R."/>
            <person name="Drula E."/>
            <person name="Ayuso-Fernandez I."/>
            <person name="Pacheco R."/>
            <person name="Padilla G."/>
            <person name="Ferreira P."/>
            <person name="Barriuso J."/>
            <person name="Kellner H."/>
            <person name="Castanera R."/>
            <person name="Alfaro M."/>
            <person name="Ramirez L."/>
            <person name="Pisabarro A.G."/>
            <person name="Kuo A."/>
            <person name="Tritt A."/>
            <person name="Lipzen A."/>
            <person name="He G."/>
            <person name="Yan M."/>
            <person name="Ng V."/>
            <person name="Cullen D."/>
            <person name="Martin F."/>
            <person name="Rosso M.-N."/>
            <person name="Henrissat B."/>
            <person name="Hibbett D."/>
            <person name="Martinez A.T."/>
            <person name="Grigoriev I.V."/>
        </authorList>
    </citation>
    <scope>NUCLEOTIDE SEQUENCE</scope>
    <source>
        <strain evidence="2">CBS 506.95</strain>
    </source>
</reference>
<keyword evidence="1" id="KW-0732">Signal</keyword>
<evidence type="ECO:0000256" key="1">
    <source>
        <dbReference type="SAM" id="SignalP"/>
    </source>
</evidence>
<protein>
    <submittedName>
        <fullName evidence="2">Uncharacterized protein</fullName>
    </submittedName>
</protein>
<dbReference type="Proteomes" id="UP000807306">
    <property type="component" value="Unassembled WGS sequence"/>
</dbReference>
<evidence type="ECO:0000313" key="2">
    <source>
        <dbReference type="EMBL" id="KAF9528380.1"/>
    </source>
</evidence>
<organism evidence="2 3">
    <name type="scientific">Crepidotus variabilis</name>
    <dbReference type="NCBI Taxonomy" id="179855"/>
    <lineage>
        <taxon>Eukaryota</taxon>
        <taxon>Fungi</taxon>
        <taxon>Dikarya</taxon>
        <taxon>Basidiomycota</taxon>
        <taxon>Agaricomycotina</taxon>
        <taxon>Agaricomycetes</taxon>
        <taxon>Agaricomycetidae</taxon>
        <taxon>Agaricales</taxon>
        <taxon>Agaricineae</taxon>
        <taxon>Crepidotaceae</taxon>
        <taxon>Crepidotus</taxon>
    </lineage>
</organism>
<sequence>MLYQHTCRSFCILALLLVSSSIVTACEGECIVGITNAFVGNYSDPVARAMQDIATELDTTVLDPARNDKKAAIMYLQPLWDQYREDAHDKMQTAVFKNYFHGKCQDPKTNIDPPGCPNPDCPVVCGTPGSMVHFYSTLRYIAFNCTARLLESYITSNSPAYQKVESTILADSKQERRRGFRFRRDICQRIDGCEPEDLERRSEKSQIRALFMRFFALLAKKCGGQDGKLNGLPYCSWEVDMKHYILSFP</sequence>
<keyword evidence="3" id="KW-1185">Reference proteome</keyword>
<name>A0A9P6JQ97_9AGAR</name>
<comment type="caution">
    <text evidence="2">The sequence shown here is derived from an EMBL/GenBank/DDBJ whole genome shotgun (WGS) entry which is preliminary data.</text>
</comment>
<dbReference type="EMBL" id="MU157853">
    <property type="protein sequence ID" value="KAF9528380.1"/>
    <property type="molecule type" value="Genomic_DNA"/>
</dbReference>
<gene>
    <name evidence="2" type="ORF">CPB83DRAFT_791721</name>
</gene>
<feature type="chain" id="PRO_5040176416" evidence="1">
    <location>
        <begin position="26"/>
        <end position="249"/>
    </location>
</feature>
<dbReference type="AlphaFoldDB" id="A0A9P6JQ97"/>
<evidence type="ECO:0000313" key="3">
    <source>
        <dbReference type="Proteomes" id="UP000807306"/>
    </source>
</evidence>
<proteinExistence type="predicted"/>
<feature type="signal peptide" evidence="1">
    <location>
        <begin position="1"/>
        <end position="25"/>
    </location>
</feature>
<dbReference type="OrthoDB" id="3255642at2759"/>